<dbReference type="EMBL" id="JN885998">
    <property type="protein sequence ID" value="AEX62936.1"/>
    <property type="molecule type" value="Genomic_DNA"/>
</dbReference>
<proteinExistence type="inferred from homology"/>
<dbReference type="Gene3D" id="1.10.150.390">
    <property type="match status" value="1"/>
</dbReference>
<evidence type="ECO:0000256" key="6">
    <source>
        <dbReference type="RuleBase" id="RU004279"/>
    </source>
</evidence>
<dbReference type="InterPro" id="IPR038593">
    <property type="entry name" value="RNA_pol_Rpb1_7_sf"/>
</dbReference>
<organism evidence="8">
    <name type="scientific">Moumouvirus sp. 'Monve'</name>
    <dbReference type="NCBI Taxonomy" id="1128131"/>
    <lineage>
        <taxon>Viruses</taxon>
        <taxon>Varidnaviria</taxon>
        <taxon>Bamfordvirae</taxon>
        <taxon>Nucleocytoviricota</taxon>
        <taxon>Megaviricetes</taxon>
        <taxon>Imitervirales</taxon>
        <taxon>Mimiviridae</taxon>
        <taxon>Megamimivirinae</taxon>
        <taxon>Moumouvirus</taxon>
    </lineage>
</organism>
<dbReference type="InterPro" id="IPR042102">
    <property type="entry name" value="RNA_pol_Rpb1_3_sf"/>
</dbReference>
<dbReference type="InterPro" id="IPR007075">
    <property type="entry name" value="RNA_pol_Rpb1_6"/>
</dbReference>
<dbReference type="InterPro" id="IPR007080">
    <property type="entry name" value="RNA_pol_Rpb1_1"/>
</dbReference>
<dbReference type="Gene3D" id="6.10.250.2940">
    <property type="match status" value="1"/>
</dbReference>
<dbReference type="SMART" id="SM00663">
    <property type="entry name" value="RPOLA_N"/>
    <property type="match status" value="1"/>
</dbReference>
<keyword evidence="4 6" id="KW-0548">Nucleotidyltransferase</keyword>
<reference evidence="8" key="1">
    <citation type="submission" date="2011-10" db="EMBL/GenBank/DDBJ databases">
        <title>Provirophages and transpovirons: unique mobilome of giant viruses.</title>
        <authorList>
            <person name="Desnues C."/>
            <person name="LaScola B."/>
            <person name="Yutin N."/>
            <person name="Fournous G."/>
            <person name="Koonin E."/>
            <person name="Raoult D."/>
        </authorList>
    </citation>
    <scope>NUCLEOTIDE SEQUENCE</scope>
    <source>
        <strain evidence="8">Mv13-mv</strain>
    </source>
</reference>
<dbReference type="InterPro" id="IPR007066">
    <property type="entry name" value="RNA_pol_Rpb1_3"/>
</dbReference>
<dbReference type="Pfam" id="PF04992">
    <property type="entry name" value="RNA_pol_Rpb1_6"/>
    <property type="match status" value="1"/>
</dbReference>
<dbReference type="InterPro" id="IPR007083">
    <property type="entry name" value="RNA_pol_Rpb1_4"/>
</dbReference>
<evidence type="ECO:0000256" key="2">
    <source>
        <dbReference type="ARBA" id="ARBA00022478"/>
    </source>
</evidence>
<dbReference type="GO" id="GO:0006351">
    <property type="term" value="P:DNA-templated transcription"/>
    <property type="evidence" value="ECO:0007669"/>
    <property type="project" value="InterPro"/>
</dbReference>
<dbReference type="InterPro" id="IPR038120">
    <property type="entry name" value="Rpb1_funnel_sf"/>
</dbReference>
<dbReference type="Pfam" id="PF04997">
    <property type="entry name" value="RNA_pol_Rpb1_1"/>
    <property type="match status" value="1"/>
</dbReference>
<dbReference type="Pfam" id="PF05000">
    <property type="entry name" value="RNA_pol_Rpb1_4"/>
    <property type="match status" value="1"/>
</dbReference>
<sequence>METNKNTYSRIVDADEPITAVEFRIYSNSDVVKYSAINDPNGITVAEIQNNNEPVQGGVIDRRLGVTESRTECATCGETALKCPGHFGHIKFVEPVFHTGFLPFVKNILSCICIRCNKLLVHRNEAAIDRLLRNKHGKQRFAEIRSICKGITHCQKDGYGCGTPVHKISIEKRNCSIYLLAEPVKRSDEYDDQTGELRKRSPQILSPQLCYDILKSVSNEDCIVMGFDPEKSRPEDMIIVNFPVPPIQVRPSIKMEILSSSTVDDDLTHKLVDIIKNNENLKNSKGDGSLVKYNVNDDFMLLQYHVATFFANDGSLAKCQQKNKKLTKDLSSRLRGKEGRIRGNLMGKRVDMSGRTVITSDPNIALNEVGLPLIIAKNLTFDEIVTEHNIEYLTQLVKNGRRVYPGANFVIKSVIDNHGNEAKHIYHLKYVDKPIALKPGDIVKRHLVNGDIILFNRQPSLHKLSMMGHKCHIINNPDLLTFRVNVSVTDPYNADWYRFMSRVEVGNRWLLMNIHIPQTIQTVSELLLIANAAKRFVSPATSKIAINAKQDTLMGSYVQTNPTIEINTHEAMSILMATSVKLNNTLPKTGNVSGKDLYSQIIPKGINIIRRKDNGEFQLRIRNGELLDGILGKPEIGSIIQKIWLQYGSKETQTFIDDLQRMILQFLMRYGYTVSIKDMIVTSDVNKYVYEIIETKRKETLKAITEYENDPYIMTKDAFEITLQENLKSLSNEIRKAVMNNFNHENGLFIAISSGSSGTDMNAGQIAGCIGQVIVEDKRIQKRFNNRTLPMFAQHDDSALARGFCPSSFIKGLGPAEFFFQVMAGREGIINTAIKTADTGYVQRKLVKILEDIKVEYDGTVRNANDKLIQCVYGDNGINTESQVEQKIYLISANNSKVRNDYVYSPSELNDIIKKGNIDKRYTTDLNEKLYRKLISMRDHLRRIQRLTNISSAAFEEIYKLPVDIQQFITNIVNRENRSTNVIVDPYYVLKRIKDMYSGSYSKIMKYREDKSVIKKQDEARIKFLLKVYLYDVLAPKKCTHVHKLSEDEFNEIVEYFGRTIRLAKVEGGEMVGFVGAQSIGEPVTQTNLKSFHKSGTGKTVSGGLVRVKELLSISKNIKTPVMYIVFDDKYRNDKLIVNRIASYLKYTTIRDVVQKVDIYYDPEPNSKNSIMSRDGVNDIFGDSQGKSGCQTDITGLPWILRIVLSKEKMIERNIEMREIKTSFCRNWINRFEDSKNSKKEYRKVIEKITQCAIVSNYDNSPEPIIHVRFDANNYNFNTLVQFQDMVINTYRIKGIAGITESNNIIEESYVDFDEEGNKINNKHFIVVTDGINLSEIAQINGINLDETICNDIVTIYETYGVEAARTAFIKEFTIAIESSGGFSNYQHIELLADAITHMGGLIAVNRHGANKLDTDPFSRASFEKTVEQLLAAAAFGETDHIRSVSARIMVGNLINGGTGCFDLLLDHIKIKNTLKSEKVDTSNIIVKKKSAIDNLIRKKKSSS</sequence>
<dbReference type="InterPro" id="IPR006592">
    <property type="entry name" value="RNA_pol_N"/>
</dbReference>
<dbReference type="GO" id="GO:0003677">
    <property type="term" value="F:DNA binding"/>
    <property type="evidence" value="ECO:0007669"/>
    <property type="project" value="InterPro"/>
</dbReference>
<evidence type="ECO:0000313" key="8">
    <source>
        <dbReference type="EMBL" id="AEX62936.1"/>
    </source>
</evidence>
<dbReference type="Gene3D" id="2.40.40.20">
    <property type="match status" value="1"/>
</dbReference>
<dbReference type="InterPro" id="IPR044893">
    <property type="entry name" value="RNA_pol_Rpb1_clamp_domain"/>
</dbReference>
<dbReference type="Gene3D" id="3.30.1360.140">
    <property type="match status" value="1"/>
</dbReference>
<accession>H2EEW3</accession>
<evidence type="ECO:0000256" key="4">
    <source>
        <dbReference type="ARBA" id="ARBA00022695"/>
    </source>
</evidence>
<comment type="similarity">
    <text evidence="1 6">Belongs to the RNA polymerase beta' chain family.</text>
</comment>
<dbReference type="EC" id="2.7.7.6" evidence="6"/>
<name>H2EEW3_9VIRU</name>
<dbReference type="Pfam" id="PF00623">
    <property type="entry name" value="RNA_pol_Rpb1_2"/>
    <property type="match status" value="1"/>
</dbReference>
<keyword evidence="5 6" id="KW-0804">Transcription</keyword>
<dbReference type="Gene3D" id="6.20.50.80">
    <property type="match status" value="1"/>
</dbReference>
<dbReference type="Gene3D" id="1.10.274.100">
    <property type="entry name" value="RNA polymerase Rpb1, domain 3"/>
    <property type="match status" value="1"/>
</dbReference>
<keyword evidence="3 6" id="KW-0808">Transferase</keyword>
<dbReference type="Gene3D" id="1.10.132.30">
    <property type="match status" value="1"/>
</dbReference>
<dbReference type="PANTHER" id="PTHR19376">
    <property type="entry name" value="DNA-DIRECTED RNA POLYMERASE"/>
    <property type="match status" value="1"/>
</dbReference>
<keyword evidence="2 6" id="KW-0240">DNA-directed RNA polymerase</keyword>
<comment type="function">
    <text evidence="6">DNA-dependent RNA polymerase catalyzes the transcription of DNA into RNA using the four ribonucleoside triphosphates as substrates.</text>
</comment>
<dbReference type="InterPro" id="IPR045867">
    <property type="entry name" value="DNA-dir_RpoC_beta_prime"/>
</dbReference>
<dbReference type="Pfam" id="PF04990">
    <property type="entry name" value="RNA_pol_Rpb1_7"/>
    <property type="match status" value="1"/>
</dbReference>
<dbReference type="Pfam" id="PF04983">
    <property type="entry name" value="RNA_pol_Rpb1_3"/>
    <property type="match status" value="1"/>
</dbReference>
<gene>
    <name evidence="8" type="ORF">mv_R731</name>
</gene>
<dbReference type="Pfam" id="PF04998">
    <property type="entry name" value="RNA_pol_Rpb1_5"/>
    <property type="match status" value="1"/>
</dbReference>
<evidence type="ECO:0000256" key="1">
    <source>
        <dbReference type="ARBA" id="ARBA00006460"/>
    </source>
</evidence>
<dbReference type="InterPro" id="IPR000722">
    <property type="entry name" value="RNA_pol_asu"/>
</dbReference>
<evidence type="ECO:0000256" key="3">
    <source>
        <dbReference type="ARBA" id="ARBA00022679"/>
    </source>
</evidence>
<dbReference type="PANTHER" id="PTHR19376:SF37">
    <property type="entry name" value="DNA-DIRECTED RNA POLYMERASE II SUBUNIT RPB1"/>
    <property type="match status" value="1"/>
</dbReference>
<dbReference type="Gene3D" id="4.10.860.120">
    <property type="entry name" value="RNA polymerase II, clamp domain"/>
    <property type="match status" value="1"/>
</dbReference>
<evidence type="ECO:0000259" key="7">
    <source>
        <dbReference type="SMART" id="SM00663"/>
    </source>
</evidence>
<dbReference type="InterPro" id="IPR007073">
    <property type="entry name" value="RNA_pol_Rpb1_7"/>
</dbReference>
<evidence type="ECO:0000256" key="5">
    <source>
        <dbReference type="ARBA" id="ARBA00023163"/>
    </source>
</evidence>
<dbReference type="GO" id="GO:0000428">
    <property type="term" value="C:DNA-directed RNA polymerase complex"/>
    <property type="evidence" value="ECO:0007669"/>
    <property type="project" value="UniProtKB-KW"/>
</dbReference>
<dbReference type="SUPFAM" id="SSF64484">
    <property type="entry name" value="beta and beta-prime subunits of DNA dependent RNA-polymerase"/>
    <property type="match status" value="1"/>
</dbReference>
<dbReference type="Gene3D" id="3.30.1490.180">
    <property type="entry name" value="RNA polymerase ii"/>
    <property type="match status" value="1"/>
</dbReference>
<dbReference type="InterPro" id="IPR007081">
    <property type="entry name" value="RNA_pol_Rpb1_5"/>
</dbReference>
<feature type="domain" description="RNA polymerase N-terminal" evidence="7">
    <location>
        <begin position="235"/>
        <end position="560"/>
    </location>
</feature>
<dbReference type="GO" id="GO:0003899">
    <property type="term" value="F:DNA-directed RNA polymerase activity"/>
    <property type="evidence" value="ECO:0007669"/>
    <property type="project" value="UniProtKB-EC"/>
</dbReference>
<protein>
    <recommendedName>
        <fullName evidence="6">DNA-directed RNA polymerase subunit</fullName>
        <ecNumber evidence="6">2.7.7.6</ecNumber>
    </recommendedName>
</protein>
<comment type="catalytic activity">
    <reaction evidence="6">
        <text>RNA(n) + a ribonucleoside 5'-triphosphate = RNA(n+1) + diphosphate</text>
        <dbReference type="Rhea" id="RHEA:21248"/>
        <dbReference type="Rhea" id="RHEA-COMP:14527"/>
        <dbReference type="Rhea" id="RHEA-COMP:17342"/>
        <dbReference type="ChEBI" id="CHEBI:33019"/>
        <dbReference type="ChEBI" id="CHEBI:61557"/>
        <dbReference type="ChEBI" id="CHEBI:140395"/>
        <dbReference type="EC" id="2.7.7.6"/>
    </reaction>
</comment>